<dbReference type="PANTHER" id="PTHR43686:SF1">
    <property type="entry name" value="AMINOTRAN_5 DOMAIN-CONTAINING PROTEIN"/>
    <property type="match status" value="1"/>
</dbReference>
<dbReference type="SUPFAM" id="SSF52402">
    <property type="entry name" value="Adenine nucleotide alpha hydrolases-like"/>
    <property type="match status" value="1"/>
</dbReference>
<dbReference type="SUPFAM" id="SSF53383">
    <property type="entry name" value="PLP-dependent transferases"/>
    <property type="match status" value="1"/>
</dbReference>
<keyword evidence="3" id="KW-0496">Mitochondrion</keyword>
<protein>
    <recommendedName>
        <fullName evidence="5">tRNA(Ile)-lysidine/2-thiocytidine synthase N-terminal domain-containing protein</fullName>
    </recommendedName>
</protein>
<name>A0A3P3YKW7_PLABS</name>
<dbReference type="Proteomes" id="UP000290189">
    <property type="component" value="Unassembled WGS sequence"/>
</dbReference>
<dbReference type="Pfam" id="PF00266">
    <property type="entry name" value="Aminotran_5"/>
    <property type="match status" value="1"/>
</dbReference>
<dbReference type="InterPro" id="IPR014729">
    <property type="entry name" value="Rossmann-like_a/b/a_fold"/>
</dbReference>
<gene>
    <name evidence="3" type="ORF">PLBR_LOCUS8058</name>
</gene>
<evidence type="ECO:0000313" key="3">
    <source>
        <dbReference type="EMBL" id="SPR00843.1"/>
    </source>
</evidence>
<accession>A0A3P3YKW7</accession>
<dbReference type="InterPro" id="IPR011063">
    <property type="entry name" value="TilS/TtcA_N"/>
</dbReference>
<dbReference type="InterPro" id="IPR015421">
    <property type="entry name" value="PyrdxlP-dep_Trfase_major"/>
</dbReference>
<sequence>MKESAPRQFSHLDEDVTVSRLTSKTTNRFDDLLDTVRSGVIGHDRAFSGPYGKRRITYADYVASGRALRFIEQYIVDEVLPVYGNTHTTSSHTGVQTTLYRSEARSAIGRAVNSDKDDVVLFCGSGATSAISTLVHILSVSSRPTVVLSGPYEHHSNLLPWRESGATIVTVRESVTTGIDLGHLEEVLSAQAGSGNLVIGAFSAASNITGVLTDTLAITRLLDRFNALSVFDYACAAPYVPIDMHEGGIAKTAIAMSPHKLVGGVGAPGVLVVNKSVLINTVPNRPGGGTVFFVRSEGHRYLSNFVEREEGGTPDIVGSIRAGMAFDLRAALDPVRIHAKDRQICEYVMSRWREHDALVILGDKRAPRLPIFSVLIRAPDSDSMFLHHNFVSALLNDLFGVQTRGGCACAGPYAQRLMGIDDHLAKRFEDELLNKSEVVRPGFVRLNFSYFASEEEVELLVAAVLFVAEHGWKFLPDYAFLVDTGEWRQRSVLNRAKDRRWLSDISYANGRFEYQRAEEDTSNDDMRDYMDKAHALMHSLIEGYPQHMADSVQVLPEGAQDLRWFMTPSEALERIRTGTCETSLPCLIDPRRYRIDGPTPSNVSATTTVAACPARRPMCLSCECVHYAMPAPVIDAKLRDYKLDRLCRTVSRAMFDFKMLSFDGDKPDRVLVAVSGGKDSLTLVDILLEIRRRSGRKFDIGACTVDPMTPEYDPSPLKDYFKQLGVPYFYEQQAIIEQAKTCMRVGSNNRVSICSFCSRMKRGVLYHTARREGYNVLAMGQHLDDLAESFMMSAFHNGVCNTMKANYHVAEGDIRVVRPLVYVRERALREYAKIAALPVIFENCPACFEAPKERQRVKVMLAAQEHIHPNLFSSLMKCMRPLMARENSRLLVRDESPPCDDTDACNNGA</sequence>
<dbReference type="Gene3D" id="3.40.50.620">
    <property type="entry name" value="HUPs"/>
    <property type="match status" value="1"/>
</dbReference>
<evidence type="ECO:0008006" key="5">
    <source>
        <dbReference type="Google" id="ProtNLM"/>
    </source>
</evidence>
<dbReference type="Gene3D" id="3.40.640.10">
    <property type="entry name" value="Type I PLP-dependent aspartate aminotransferase-like (Major domain)"/>
    <property type="match status" value="1"/>
</dbReference>
<dbReference type="PANTHER" id="PTHR43686">
    <property type="entry name" value="SULFURTRANSFERASE-RELATED"/>
    <property type="match status" value="1"/>
</dbReference>
<dbReference type="InterPro" id="IPR015424">
    <property type="entry name" value="PyrdxlP-dep_Trfase"/>
</dbReference>
<dbReference type="AlphaFoldDB" id="A0A3P3YKW7"/>
<feature type="domain" description="Aminotransferase class V" evidence="1">
    <location>
        <begin position="58"/>
        <end position="460"/>
    </location>
</feature>
<geneLocation type="mitochondrion" evidence="3"/>
<dbReference type="InterPro" id="IPR015422">
    <property type="entry name" value="PyrdxlP-dep_Trfase_small"/>
</dbReference>
<reference evidence="3 4" key="1">
    <citation type="submission" date="2018-03" db="EMBL/GenBank/DDBJ databases">
        <authorList>
            <person name="Fogelqvist J."/>
        </authorList>
    </citation>
    <scope>NUCLEOTIDE SEQUENCE [LARGE SCALE GENOMIC DNA]</scope>
</reference>
<evidence type="ECO:0000313" key="4">
    <source>
        <dbReference type="Proteomes" id="UP000290189"/>
    </source>
</evidence>
<dbReference type="EMBL" id="OVEO01000015">
    <property type="protein sequence ID" value="SPR00843.1"/>
    <property type="molecule type" value="Genomic_DNA"/>
</dbReference>
<dbReference type="InterPro" id="IPR000192">
    <property type="entry name" value="Aminotrans_V_dom"/>
</dbReference>
<dbReference type="CDD" id="cd24138">
    <property type="entry name" value="TtcA-like"/>
    <property type="match status" value="1"/>
</dbReference>
<evidence type="ECO:0000259" key="2">
    <source>
        <dbReference type="Pfam" id="PF01171"/>
    </source>
</evidence>
<evidence type="ECO:0000259" key="1">
    <source>
        <dbReference type="Pfam" id="PF00266"/>
    </source>
</evidence>
<dbReference type="Gene3D" id="3.90.1150.10">
    <property type="entry name" value="Aspartate Aminotransferase, domain 1"/>
    <property type="match status" value="1"/>
</dbReference>
<feature type="domain" description="tRNA(Ile)-lysidine/2-thiocytidine synthase N-terminal" evidence="2">
    <location>
        <begin position="670"/>
        <end position="837"/>
    </location>
</feature>
<proteinExistence type="predicted"/>
<dbReference type="Pfam" id="PF01171">
    <property type="entry name" value="ATP_bind_3"/>
    <property type="match status" value="1"/>
</dbReference>
<organism evidence="3 4">
    <name type="scientific">Plasmodiophora brassicae</name>
    <name type="common">Clubroot disease agent</name>
    <dbReference type="NCBI Taxonomy" id="37360"/>
    <lineage>
        <taxon>Eukaryota</taxon>
        <taxon>Sar</taxon>
        <taxon>Rhizaria</taxon>
        <taxon>Endomyxa</taxon>
        <taxon>Phytomyxea</taxon>
        <taxon>Plasmodiophorida</taxon>
        <taxon>Plasmodiophoridae</taxon>
        <taxon>Plasmodiophora</taxon>
    </lineage>
</organism>